<evidence type="ECO:0000256" key="7">
    <source>
        <dbReference type="ARBA" id="ARBA00023065"/>
    </source>
</evidence>
<dbReference type="GO" id="GO:0046034">
    <property type="term" value="P:ATP metabolic process"/>
    <property type="evidence" value="ECO:0007669"/>
    <property type="project" value="InterPro"/>
</dbReference>
<dbReference type="CDD" id="cd18111">
    <property type="entry name" value="ATP-synt_V_A-type_alpha_C"/>
    <property type="match status" value="1"/>
</dbReference>
<dbReference type="SUPFAM" id="SSF47917">
    <property type="entry name" value="C-terminal domain of alpha and beta subunits of F1 ATP synthase"/>
    <property type="match status" value="1"/>
</dbReference>
<evidence type="ECO:0000313" key="10">
    <source>
        <dbReference type="Proteomes" id="UP000326759"/>
    </source>
</evidence>
<evidence type="ECO:0000256" key="2">
    <source>
        <dbReference type="ARBA" id="ARBA00012473"/>
    </source>
</evidence>
<dbReference type="Proteomes" id="UP000326759">
    <property type="component" value="Unassembled WGS sequence"/>
</dbReference>
<dbReference type="Pfam" id="PF22919">
    <property type="entry name" value="ATP-synt_VA_C"/>
    <property type="match status" value="1"/>
</dbReference>
<protein>
    <recommendedName>
        <fullName evidence="2">H(+)-transporting two-sector ATPase</fullName>
        <ecNumber evidence="2">7.1.2.2</ecNumber>
    </recommendedName>
</protein>
<feature type="domain" description="ATP synthase A/B type C-terminal" evidence="8">
    <location>
        <begin position="14"/>
        <end position="91"/>
    </location>
</feature>
<evidence type="ECO:0000256" key="1">
    <source>
        <dbReference type="ARBA" id="ARBA00008936"/>
    </source>
</evidence>
<dbReference type="PANTHER" id="PTHR43607:SF1">
    <property type="entry name" value="H(+)-TRANSPORTING TWO-SECTOR ATPASE"/>
    <property type="match status" value="1"/>
</dbReference>
<dbReference type="GO" id="GO:0005765">
    <property type="term" value="C:lysosomal membrane"/>
    <property type="evidence" value="ECO:0007669"/>
    <property type="project" value="TreeGrafter"/>
</dbReference>
<dbReference type="InterPro" id="IPR022878">
    <property type="entry name" value="V-ATPase_asu"/>
</dbReference>
<evidence type="ECO:0000256" key="3">
    <source>
        <dbReference type="ARBA" id="ARBA00022448"/>
    </source>
</evidence>
<gene>
    <name evidence="9" type="primary">VhaA</name>
    <name evidence="9" type="ORF">Anas_04298</name>
</gene>
<keyword evidence="7" id="KW-0406">Ion transport</keyword>
<dbReference type="FunFam" id="1.10.1140.10:FF:000002">
    <property type="entry name" value="V-type proton ATPase catalytic subunit A"/>
    <property type="match status" value="1"/>
</dbReference>
<evidence type="ECO:0000256" key="6">
    <source>
        <dbReference type="ARBA" id="ARBA00022967"/>
    </source>
</evidence>
<dbReference type="EC" id="7.1.2.2" evidence="2"/>
<evidence type="ECO:0000259" key="8">
    <source>
        <dbReference type="Pfam" id="PF22919"/>
    </source>
</evidence>
<sequence length="143" mass="16907">MNIMKQTSLNSQLTVKEILQEEDDLAEIVQLVGKASLSDSDKITLEIARLIKDDFLQQNSFTSYDRFCPFYKTVLMMRNMIAFYDMSKQIITWQTIRDTMGPIMYELSSMKFKDTLKDGEEKVRKEFDEIYENIQQAFRNLED</sequence>
<evidence type="ECO:0000256" key="5">
    <source>
        <dbReference type="ARBA" id="ARBA00022840"/>
    </source>
</evidence>
<keyword evidence="6" id="KW-1278">Translocase</keyword>
<keyword evidence="3" id="KW-0813">Transport</keyword>
<dbReference type="Gene3D" id="1.10.1140.10">
    <property type="entry name" value="Bovine Mitochondrial F1-atpase, Atp Synthase Beta Chain, Chain D, domain 3"/>
    <property type="match status" value="1"/>
</dbReference>
<comment type="caution">
    <text evidence="9">The sequence shown here is derived from an EMBL/GenBank/DDBJ whole genome shotgun (WGS) entry which is preliminary data.</text>
</comment>
<dbReference type="GO" id="GO:0046961">
    <property type="term" value="F:proton-transporting ATPase activity, rotational mechanism"/>
    <property type="evidence" value="ECO:0007669"/>
    <property type="project" value="InterPro"/>
</dbReference>
<evidence type="ECO:0000313" key="9">
    <source>
        <dbReference type="EMBL" id="KAB7506207.1"/>
    </source>
</evidence>
<keyword evidence="10" id="KW-1185">Reference proteome</keyword>
<dbReference type="AlphaFoldDB" id="A0A5N5TIN4"/>
<organism evidence="9 10">
    <name type="scientific">Armadillidium nasatum</name>
    <dbReference type="NCBI Taxonomy" id="96803"/>
    <lineage>
        <taxon>Eukaryota</taxon>
        <taxon>Metazoa</taxon>
        <taxon>Ecdysozoa</taxon>
        <taxon>Arthropoda</taxon>
        <taxon>Crustacea</taxon>
        <taxon>Multicrustacea</taxon>
        <taxon>Malacostraca</taxon>
        <taxon>Eumalacostraca</taxon>
        <taxon>Peracarida</taxon>
        <taxon>Isopoda</taxon>
        <taxon>Oniscidea</taxon>
        <taxon>Crinocheta</taxon>
        <taxon>Armadillidiidae</taxon>
        <taxon>Armadillidium</taxon>
    </lineage>
</organism>
<accession>A0A5N5TIN4</accession>
<dbReference type="EMBL" id="SEYY01000939">
    <property type="protein sequence ID" value="KAB7506207.1"/>
    <property type="molecule type" value="Genomic_DNA"/>
</dbReference>
<evidence type="ECO:0000256" key="4">
    <source>
        <dbReference type="ARBA" id="ARBA00022741"/>
    </source>
</evidence>
<keyword evidence="4" id="KW-0547">Nucleotide-binding</keyword>
<keyword evidence="5" id="KW-0067">ATP-binding</keyword>
<proteinExistence type="inferred from homology"/>
<dbReference type="GO" id="GO:0005524">
    <property type="term" value="F:ATP binding"/>
    <property type="evidence" value="ECO:0007669"/>
    <property type="project" value="UniProtKB-KW"/>
</dbReference>
<dbReference type="PANTHER" id="PTHR43607">
    <property type="entry name" value="V-TYPE PROTON ATPASE CATALYTIC SUBUNIT A"/>
    <property type="match status" value="1"/>
</dbReference>
<dbReference type="OrthoDB" id="1676488at2759"/>
<dbReference type="InterPro" id="IPR055190">
    <property type="entry name" value="ATP-synt_VA_C"/>
</dbReference>
<dbReference type="InterPro" id="IPR024034">
    <property type="entry name" value="ATPase_F1/V1_b/a_C"/>
</dbReference>
<comment type="similarity">
    <text evidence="1">Belongs to the ATPase alpha/beta chains family.</text>
</comment>
<reference evidence="9 10" key="1">
    <citation type="journal article" date="2019" name="PLoS Biol.">
        <title>Sex chromosomes control vertical transmission of feminizing Wolbachia symbionts in an isopod.</title>
        <authorList>
            <person name="Becking T."/>
            <person name="Chebbi M.A."/>
            <person name="Giraud I."/>
            <person name="Moumen B."/>
            <person name="Laverre T."/>
            <person name="Caubet Y."/>
            <person name="Peccoud J."/>
            <person name="Gilbert C."/>
            <person name="Cordaux R."/>
        </authorList>
    </citation>
    <scope>NUCLEOTIDE SEQUENCE [LARGE SCALE GENOMIC DNA]</scope>
    <source>
        <strain evidence="9">ANa2</strain>
        <tissue evidence="9">Whole body excluding digestive tract and cuticle</tissue>
    </source>
</reference>
<name>A0A5N5TIN4_9CRUS</name>